<dbReference type="Gene3D" id="1.20.950.20">
    <property type="entry name" value="Transmembrane di-heme cytochromes, Chain C"/>
    <property type="match status" value="1"/>
</dbReference>
<keyword evidence="4 6" id="KW-1133">Transmembrane helix</keyword>
<comment type="subcellular location">
    <subcellularLocation>
        <location evidence="1">Cell membrane</location>
        <topology evidence="1">Multi-pass membrane protein</topology>
    </subcellularLocation>
</comment>
<evidence type="ECO:0000256" key="3">
    <source>
        <dbReference type="ARBA" id="ARBA00022692"/>
    </source>
</evidence>
<evidence type="ECO:0000259" key="7">
    <source>
        <dbReference type="Pfam" id="PF01292"/>
    </source>
</evidence>
<keyword evidence="2" id="KW-1003">Cell membrane</keyword>
<accession>A0ABW5MHQ4</accession>
<evidence type="ECO:0000313" key="9">
    <source>
        <dbReference type="Proteomes" id="UP001597461"/>
    </source>
</evidence>
<protein>
    <submittedName>
        <fullName evidence="8">Cytochrome b/b6 domain-containing protein</fullName>
    </submittedName>
</protein>
<dbReference type="RefSeq" id="WP_379076932.1">
    <property type="nucleotide sequence ID" value="NZ_JBHULL010000007.1"/>
</dbReference>
<dbReference type="PANTHER" id="PTHR30485:SF0">
    <property type="entry name" value="NI_FE-HYDROGENASE 1 B-TYPE CYTOCHROME SUBUNIT-RELATED"/>
    <property type="match status" value="1"/>
</dbReference>
<keyword evidence="3 6" id="KW-0812">Transmembrane</keyword>
<evidence type="ECO:0000313" key="8">
    <source>
        <dbReference type="EMBL" id="MFD2582276.1"/>
    </source>
</evidence>
<reference evidence="9" key="1">
    <citation type="journal article" date="2019" name="Int. J. Syst. Evol. Microbiol.">
        <title>The Global Catalogue of Microorganisms (GCM) 10K type strain sequencing project: providing services to taxonomists for standard genome sequencing and annotation.</title>
        <authorList>
            <consortium name="The Broad Institute Genomics Platform"/>
            <consortium name="The Broad Institute Genome Sequencing Center for Infectious Disease"/>
            <person name="Wu L."/>
            <person name="Ma J."/>
        </authorList>
    </citation>
    <scope>NUCLEOTIDE SEQUENCE [LARGE SCALE GENOMIC DNA]</scope>
    <source>
        <strain evidence="9">KCTC 42866</strain>
    </source>
</reference>
<dbReference type="Pfam" id="PF01292">
    <property type="entry name" value="Ni_hydr_CYTB"/>
    <property type="match status" value="1"/>
</dbReference>
<feature type="transmembrane region" description="Helical" evidence="6">
    <location>
        <begin position="185"/>
        <end position="204"/>
    </location>
</feature>
<feature type="transmembrane region" description="Helical" evidence="6">
    <location>
        <begin position="140"/>
        <end position="165"/>
    </location>
</feature>
<organism evidence="8 9">
    <name type="scientific">Pedobacter vanadiisoli</name>
    <dbReference type="NCBI Taxonomy" id="1761975"/>
    <lineage>
        <taxon>Bacteria</taxon>
        <taxon>Pseudomonadati</taxon>
        <taxon>Bacteroidota</taxon>
        <taxon>Sphingobacteriia</taxon>
        <taxon>Sphingobacteriales</taxon>
        <taxon>Sphingobacteriaceae</taxon>
        <taxon>Pedobacter</taxon>
    </lineage>
</organism>
<dbReference type="Proteomes" id="UP001597461">
    <property type="component" value="Unassembled WGS sequence"/>
</dbReference>
<sequence length="223" mass="25654">MTTIELTDNWPRKIKKEKKYASSIRFWHLINIIIIASSLLTVLINSVLFSHAQRSFVKDKLMNAGATVSDQQVRAVIHGLEDQVWTFHTYFGYSLAALFLFRFIAEFFLPSGQRLIPKLQKAYQAYFIIKKERETAKHELVVKSLYFAFYFLLFIMVATGLLLAFEDYTGIPENINHTIKEFHGFCMYLILGFIALHLVGVFLAERKDGKGIVSDMINGGEQN</sequence>
<dbReference type="InterPro" id="IPR011577">
    <property type="entry name" value="Cyt_b561_bac/Ni-Hgenase"/>
</dbReference>
<evidence type="ECO:0000256" key="1">
    <source>
        <dbReference type="ARBA" id="ARBA00004651"/>
    </source>
</evidence>
<proteinExistence type="predicted"/>
<evidence type="ECO:0000256" key="6">
    <source>
        <dbReference type="SAM" id="Phobius"/>
    </source>
</evidence>
<keyword evidence="5 6" id="KW-0472">Membrane</keyword>
<comment type="caution">
    <text evidence="8">The sequence shown here is derived from an EMBL/GenBank/DDBJ whole genome shotgun (WGS) entry which is preliminary data.</text>
</comment>
<dbReference type="PANTHER" id="PTHR30485">
    <property type="entry name" value="NI/FE-HYDROGENASE 1 B-TYPE CYTOCHROME SUBUNIT"/>
    <property type="match status" value="1"/>
</dbReference>
<feature type="domain" description="Cytochrome b561 bacterial/Ni-hydrogenase" evidence="7">
    <location>
        <begin position="20"/>
        <end position="219"/>
    </location>
</feature>
<dbReference type="SUPFAM" id="SSF81342">
    <property type="entry name" value="Transmembrane di-heme cytochromes"/>
    <property type="match status" value="1"/>
</dbReference>
<gene>
    <name evidence="8" type="ORF">ACFSR6_07245</name>
</gene>
<evidence type="ECO:0000256" key="4">
    <source>
        <dbReference type="ARBA" id="ARBA00022989"/>
    </source>
</evidence>
<feature type="transmembrane region" description="Helical" evidence="6">
    <location>
        <begin position="90"/>
        <end position="109"/>
    </location>
</feature>
<dbReference type="InterPro" id="IPR051542">
    <property type="entry name" value="Hydrogenase_cytochrome"/>
</dbReference>
<name>A0ABW5MHQ4_9SPHI</name>
<evidence type="ECO:0000256" key="2">
    <source>
        <dbReference type="ARBA" id="ARBA00022475"/>
    </source>
</evidence>
<dbReference type="EMBL" id="JBHULL010000007">
    <property type="protein sequence ID" value="MFD2582276.1"/>
    <property type="molecule type" value="Genomic_DNA"/>
</dbReference>
<keyword evidence="9" id="KW-1185">Reference proteome</keyword>
<evidence type="ECO:0000256" key="5">
    <source>
        <dbReference type="ARBA" id="ARBA00023136"/>
    </source>
</evidence>
<dbReference type="InterPro" id="IPR016174">
    <property type="entry name" value="Di-haem_cyt_TM"/>
</dbReference>
<feature type="transmembrane region" description="Helical" evidence="6">
    <location>
        <begin position="26"/>
        <end position="49"/>
    </location>
</feature>